<feature type="chain" id="PRO_5043639581" description="Peptidase A1 domain-containing protein" evidence="7">
    <location>
        <begin position="23"/>
        <end position="470"/>
    </location>
</feature>
<evidence type="ECO:0000256" key="6">
    <source>
        <dbReference type="SAM" id="MobiDB-lite"/>
    </source>
</evidence>
<proteinExistence type="inferred from homology"/>
<evidence type="ECO:0000256" key="5">
    <source>
        <dbReference type="ARBA" id="ARBA00023180"/>
    </source>
</evidence>
<evidence type="ECO:0000313" key="10">
    <source>
        <dbReference type="Proteomes" id="UP001152523"/>
    </source>
</evidence>
<evidence type="ECO:0000259" key="8">
    <source>
        <dbReference type="PROSITE" id="PS51767"/>
    </source>
</evidence>
<keyword evidence="4" id="KW-0378">Hydrolase</keyword>
<comment type="caution">
    <text evidence="9">The sequence shown here is derived from an EMBL/GenBank/DDBJ whole genome shotgun (WGS) entry which is preliminary data.</text>
</comment>
<evidence type="ECO:0000313" key="9">
    <source>
        <dbReference type="EMBL" id="CAH9138976.1"/>
    </source>
</evidence>
<evidence type="ECO:0000256" key="1">
    <source>
        <dbReference type="ARBA" id="ARBA00007447"/>
    </source>
</evidence>
<dbReference type="PANTHER" id="PTHR47967:SF31">
    <property type="entry name" value="ASPARTYL PROTEASE FAMILY PROTEIN"/>
    <property type="match status" value="1"/>
</dbReference>
<name>A0AAV0FTI0_9ASTE</name>
<feature type="signal peptide" evidence="7">
    <location>
        <begin position="1"/>
        <end position="22"/>
    </location>
</feature>
<evidence type="ECO:0000256" key="3">
    <source>
        <dbReference type="ARBA" id="ARBA00022750"/>
    </source>
</evidence>
<sequence>MASFTPLWLLPLTFLSIFGTAARDGQPSSAAFTLSAVRLKPHGSSSGGKTAPFRSSLSRSAAGLRSRKGTNPPKKLRTPPQHNYTVKYTMALIITLPIGSPPQHQRMVLDTGSQLMWMPCLNDSTKPTASKAAPPPMVLNHTAPFSISRSKTLSFFPCKKSCKPLIFTQGVDNFCDPDNTTCKYSSFYADGTLSEGTLVQENITLANSAFQSDSGTFLMGCAVGATHPEGILGMNLGKFSFISQSQYQTFSYCVPVRQTVNGIPQNPDGAFYLGANPNSGTFNYTNLLSFRDGRTRPPDLNLLAYVVNMTGIRIGGEKLDIPMTDFVQNSYGDGQTIIDSGTEYTLLVNDSYTIIKEEVRRRTGAKFKWGYLYQGVLDICFDGSATAIGKMLGNMTFEFDDGVEIFIPGERLAFDVIGRNVSCLGIGNSGKIDEPSNLIGNFHQQNLWVEFDLARFRVGFGKADCSRALV</sequence>
<evidence type="ECO:0000256" key="7">
    <source>
        <dbReference type="SAM" id="SignalP"/>
    </source>
</evidence>
<dbReference type="Pfam" id="PF14541">
    <property type="entry name" value="TAXi_C"/>
    <property type="match status" value="1"/>
</dbReference>
<feature type="region of interest" description="Disordered" evidence="6">
    <location>
        <begin position="41"/>
        <end position="81"/>
    </location>
</feature>
<dbReference type="PROSITE" id="PS51767">
    <property type="entry name" value="PEPTIDASE_A1"/>
    <property type="match status" value="1"/>
</dbReference>
<feature type="compositionally biased region" description="Low complexity" evidence="6">
    <location>
        <begin position="54"/>
        <end position="64"/>
    </location>
</feature>
<dbReference type="Pfam" id="PF14543">
    <property type="entry name" value="TAXi_N"/>
    <property type="match status" value="1"/>
</dbReference>
<dbReference type="GO" id="GO:0006508">
    <property type="term" value="P:proteolysis"/>
    <property type="evidence" value="ECO:0007669"/>
    <property type="project" value="UniProtKB-KW"/>
</dbReference>
<feature type="domain" description="Peptidase A1" evidence="8">
    <location>
        <begin position="92"/>
        <end position="461"/>
    </location>
</feature>
<accession>A0AAV0FTI0</accession>
<keyword evidence="10" id="KW-1185">Reference proteome</keyword>
<dbReference type="GO" id="GO:0004190">
    <property type="term" value="F:aspartic-type endopeptidase activity"/>
    <property type="evidence" value="ECO:0007669"/>
    <property type="project" value="UniProtKB-KW"/>
</dbReference>
<keyword evidence="3" id="KW-0064">Aspartyl protease</keyword>
<comment type="similarity">
    <text evidence="1">Belongs to the peptidase A1 family.</text>
</comment>
<dbReference type="SUPFAM" id="SSF50630">
    <property type="entry name" value="Acid proteases"/>
    <property type="match status" value="1"/>
</dbReference>
<organism evidence="9 10">
    <name type="scientific">Cuscuta epithymum</name>
    <dbReference type="NCBI Taxonomy" id="186058"/>
    <lineage>
        <taxon>Eukaryota</taxon>
        <taxon>Viridiplantae</taxon>
        <taxon>Streptophyta</taxon>
        <taxon>Embryophyta</taxon>
        <taxon>Tracheophyta</taxon>
        <taxon>Spermatophyta</taxon>
        <taxon>Magnoliopsida</taxon>
        <taxon>eudicotyledons</taxon>
        <taxon>Gunneridae</taxon>
        <taxon>Pentapetalae</taxon>
        <taxon>asterids</taxon>
        <taxon>lamiids</taxon>
        <taxon>Solanales</taxon>
        <taxon>Convolvulaceae</taxon>
        <taxon>Cuscuteae</taxon>
        <taxon>Cuscuta</taxon>
        <taxon>Cuscuta subgen. Cuscuta</taxon>
    </lineage>
</organism>
<keyword evidence="5" id="KW-0325">Glycoprotein</keyword>
<keyword evidence="2" id="KW-0645">Protease</keyword>
<dbReference type="GO" id="GO:0005576">
    <property type="term" value="C:extracellular region"/>
    <property type="evidence" value="ECO:0007669"/>
    <property type="project" value="TreeGrafter"/>
</dbReference>
<dbReference type="EMBL" id="CAMAPF010001014">
    <property type="protein sequence ID" value="CAH9138976.1"/>
    <property type="molecule type" value="Genomic_DNA"/>
</dbReference>
<dbReference type="InterPro" id="IPR051708">
    <property type="entry name" value="Plant_Aspart_Prot_A1"/>
</dbReference>
<dbReference type="AlphaFoldDB" id="A0AAV0FTI0"/>
<dbReference type="InterPro" id="IPR033121">
    <property type="entry name" value="PEPTIDASE_A1"/>
</dbReference>
<dbReference type="InterPro" id="IPR021109">
    <property type="entry name" value="Peptidase_aspartic_dom_sf"/>
</dbReference>
<dbReference type="InterPro" id="IPR032861">
    <property type="entry name" value="TAXi_N"/>
</dbReference>
<reference evidence="9" key="1">
    <citation type="submission" date="2022-07" db="EMBL/GenBank/DDBJ databases">
        <authorList>
            <person name="Macas J."/>
            <person name="Novak P."/>
            <person name="Neumann P."/>
        </authorList>
    </citation>
    <scope>NUCLEOTIDE SEQUENCE</scope>
</reference>
<gene>
    <name evidence="9" type="ORF">CEPIT_LOCUS37233</name>
</gene>
<keyword evidence="7" id="KW-0732">Signal</keyword>
<protein>
    <recommendedName>
        <fullName evidence="8">Peptidase A1 domain-containing protein</fullName>
    </recommendedName>
</protein>
<evidence type="ECO:0000256" key="2">
    <source>
        <dbReference type="ARBA" id="ARBA00022670"/>
    </source>
</evidence>
<dbReference type="CDD" id="cd05476">
    <property type="entry name" value="pepsin_A_like_plant"/>
    <property type="match status" value="1"/>
</dbReference>
<dbReference type="PANTHER" id="PTHR47967">
    <property type="entry name" value="OS07G0603500 PROTEIN-RELATED"/>
    <property type="match status" value="1"/>
</dbReference>
<dbReference type="InterPro" id="IPR034161">
    <property type="entry name" value="Pepsin-like_plant"/>
</dbReference>
<dbReference type="Proteomes" id="UP001152523">
    <property type="component" value="Unassembled WGS sequence"/>
</dbReference>
<evidence type="ECO:0000256" key="4">
    <source>
        <dbReference type="ARBA" id="ARBA00022801"/>
    </source>
</evidence>
<dbReference type="InterPro" id="IPR032799">
    <property type="entry name" value="TAXi_C"/>
</dbReference>
<dbReference type="Gene3D" id="2.40.70.10">
    <property type="entry name" value="Acid Proteases"/>
    <property type="match status" value="2"/>
</dbReference>